<dbReference type="STRING" id="1447782.SAMN05444417_1343"/>
<dbReference type="EMBL" id="FQYO01000002">
    <property type="protein sequence ID" value="SHI63962.1"/>
    <property type="molecule type" value="Genomic_DNA"/>
</dbReference>
<feature type="transmembrane region" description="Helical" evidence="1">
    <location>
        <begin position="192"/>
        <end position="214"/>
    </location>
</feature>
<evidence type="ECO:0000313" key="4">
    <source>
        <dbReference type="Proteomes" id="UP000184292"/>
    </source>
</evidence>
<dbReference type="InterPro" id="IPR037185">
    <property type="entry name" value="EmrE-like"/>
</dbReference>
<dbReference type="InterPro" id="IPR000620">
    <property type="entry name" value="EamA_dom"/>
</dbReference>
<feature type="transmembrane region" description="Helical" evidence="1">
    <location>
        <begin position="253"/>
        <end position="275"/>
    </location>
</feature>
<dbReference type="OrthoDB" id="5243804at2"/>
<feature type="transmembrane region" description="Helical" evidence="1">
    <location>
        <begin position="38"/>
        <end position="58"/>
    </location>
</feature>
<keyword evidence="1" id="KW-1133">Transmembrane helix</keyword>
<keyword evidence="4" id="KW-1185">Reference proteome</keyword>
<evidence type="ECO:0000256" key="1">
    <source>
        <dbReference type="SAM" id="Phobius"/>
    </source>
</evidence>
<keyword evidence="1" id="KW-0472">Membrane</keyword>
<sequence length="301" mass="31246">MDAWIPVTIAAALAQTLRFMLQRSLAGGGGLSAAGATFARFVYAAPLAVLAAFGWARFSGQALPGVPAGFWPWALAGGISQILATICTVLLLGRRNFAVGITFKKTEVILSVLAGWLLLGEGVGPGAFAAICVGLGGVLLLSDVPGGAGPWHRRIRNRSAGLGLLSGLFFAVSGNGYRAASLGLDGGDTLLRALVTLSLVTISQTLILGAWLAWRERGEIGRVLRRWRVAGLVGVTSMIGSACWFTAFTLQTVGLVNAVGQVELIFSLAVSALVFRESITWRELAGVAVLGASILGLIAFV</sequence>
<proteinExistence type="predicted"/>
<reference evidence="3 4" key="1">
    <citation type="submission" date="2016-11" db="EMBL/GenBank/DDBJ databases">
        <authorList>
            <person name="Jaros S."/>
            <person name="Januszkiewicz K."/>
            <person name="Wedrychowicz H."/>
        </authorList>
    </citation>
    <scope>NUCLEOTIDE SEQUENCE [LARGE SCALE GENOMIC DNA]</scope>
    <source>
        <strain evidence="3 4">DSM 100565</strain>
    </source>
</reference>
<gene>
    <name evidence="3" type="ORF">SAMN05444417_1343</name>
</gene>
<evidence type="ECO:0000259" key="2">
    <source>
        <dbReference type="Pfam" id="PF00892"/>
    </source>
</evidence>
<dbReference type="GO" id="GO:0016020">
    <property type="term" value="C:membrane"/>
    <property type="evidence" value="ECO:0007669"/>
    <property type="project" value="InterPro"/>
</dbReference>
<feature type="transmembrane region" description="Helical" evidence="1">
    <location>
        <begin position="226"/>
        <end position="247"/>
    </location>
</feature>
<dbReference type="Proteomes" id="UP000184292">
    <property type="component" value="Unassembled WGS sequence"/>
</dbReference>
<feature type="transmembrane region" description="Helical" evidence="1">
    <location>
        <begin position="162"/>
        <end position="180"/>
    </location>
</feature>
<name>A0A1M6CSG6_9RHOB</name>
<dbReference type="AlphaFoldDB" id="A0A1M6CSG6"/>
<feature type="domain" description="EamA" evidence="2">
    <location>
        <begin position="162"/>
        <end position="297"/>
    </location>
</feature>
<dbReference type="Pfam" id="PF00892">
    <property type="entry name" value="EamA"/>
    <property type="match status" value="1"/>
</dbReference>
<feature type="transmembrane region" description="Helical" evidence="1">
    <location>
        <begin position="284"/>
        <end position="300"/>
    </location>
</feature>
<organism evidence="3 4">
    <name type="scientific">Wenxinia saemankumensis</name>
    <dbReference type="NCBI Taxonomy" id="1447782"/>
    <lineage>
        <taxon>Bacteria</taxon>
        <taxon>Pseudomonadati</taxon>
        <taxon>Pseudomonadota</taxon>
        <taxon>Alphaproteobacteria</taxon>
        <taxon>Rhodobacterales</taxon>
        <taxon>Roseobacteraceae</taxon>
        <taxon>Wenxinia</taxon>
    </lineage>
</organism>
<keyword evidence="1" id="KW-0812">Transmembrane</keyword>
<feature type="transmembrane region" description="Helical" evidence="1">
    <location>
        <begin position="113"/>
        <end position="141"/>
    </location>
</feature>
<evidence type="ECO:0000313" key="3">
    <source>
        <dbReference type="EMBL" id="SHI63962.1"/>
    </source>
</evidence>
<dbReference type="RefSeq" id="WP_073327171.1">
    <property type="nucleotide sequence ID" value="NZ_FQYO01000002.1"/>
</dbReference>
<protein>
    <submittedName>
        <fullName evidence="3">EamA-like transporter family protein</fullName>
    </submittedName>
</protein>
<accession>A0A1M6CSG6</accession>
<dbReference type="SUPFAM" id="SSF103481">
    <property type="entry name" value="Multidrug resistance efflux transporter EmrE"/>
    <property type="match status" value="2"/>
</dbReference>
<feature type="transmembrane region" description="Helical" evidence="1">
    <location>
        <begin position="70"/>
        <end position="93"/>
    </location>
</feature>